<evidence type="ECO:0000313" key="1">
    <source>
        <dbReference type="EMBL" id="KAJ9580379.1"/>
    </source>
</evidence>
<name>A0AAD8E884_DIPPU</name>
<reference evidence="1" key="1">
    <citation type="journal article" date="2023" name="IScience">
        <title>Live-bearing cockroach genome reveals convergent evolutionary mechanisms linked to viviparity in insects and beyond.</title>
        <authorList>
            <person name="Fouks B."/>
            <person name="Harrison M.C."/>
            <person name="Mikhailova A.A."/>
            <person name="Marchal E."/>
            <person name="English S."/>
            <person name="Carruthers M."/>
            <person name="Jennings E.C."/>
            <person name="Chiamaka E.L."/>
            <person name="Frigard R.A."/>
            <person name="Pippel M."/>
            <person name="Attardo G.M."/>
            <person name="Benoit J.B."/>
            <person name="Bornberg-Bauer E."/>
            <person name="Tobe S.S."/>
        </authorList>
    </citation>
    <scope>NUCLEOTIDE SEQUENCE</scope>
    <source>
        <tissue evidence="1">Testes</tissue>
    </source>
</reference>
<feature type="non-terminal residue" evidence="1">
    <location>
        <position position="1"/>
    </location>
</feature>
<dbReference type="EMBL" id="JASPKZ010008343">
    <property type="protein sequence ID" value="KAJ9580379.1"/>
    <property type="molecule type" value="Genomic_DNA"/>
</dbReference>
<sequence>LSQLYLVVCGVRQYSSRHYDYWILIGIFISLQYQRPSSPSSAVFTTVNFFFGR</sequence>
<reference evidence="1" key="2">
    <citation type="submission" date="2023-05" db="EMBL/GenBank/DDBJ databases">
        <authorList>
            <person name="Fouks B."/>
        </authorList>
    </citation>
    <scope>NUCLEOTIDE SEQUENCE</scope>
    <source>
        <strain evidence="1">Stay&amp;Tobe</strain>
        <tissue evidence="1">Testes</tissue>
    </source>
</reference>
<comment type="caution">
    <text evidence="1">The sequence shown here is derived from an EMBL/GenBank/DDBJ whole genome shotgun (WGS) entry which is preliminary data.</text>
</comment>
<dbReference type="AlphaFoldDB" id="A0AAD8E884"/>
<organism evidence="1 2">
    <name type="scientific">Diploptera punctata</name>
    <name type="common">Pacific beetle cockroach</name>
    <dbReference type="NCBI Taxonomy" id="6984"/>
    <lineage>
        <taxon>Eukaryota</taxon>
        <taxon>Metazoa</taxon>
        <taxon>Ecdysozoa</taxon>
        <taxon>Arthropoda</taxon>
        <taxon>Hexapoda</taxon>
        <taxon>Insecta</taxon>
        <taxon>Pterygota</taxon>
        <taxon>Neoptera</taxon>
        <taxon>Polyneoptera</taxon>
        <taxon>Dictyoptera</taxon>
        <taxon>Blattodea</taxon>
        <taxon>Blaberoidea</taxon>
        <taxon>Blaberidae</taxon>
        <taxon>Diplopterinae</taxon>
        <taxon>Diploptera</taxon>
    </lineage>
</organism>
<evidence type="ECO:0000313" key="2">
    <source>
        <dbReference type="Proteomes" id="UP001233999"/>
    </source>
</evidence>
<gene>
    <name evidence="1" type="ORF">L9F63_003955</name>
</gene>
<feature type="non-terminal residue" evidence="1">
    <location>
        <position position="53"/>
    </location>
</feature>
<dbReference type="Proteomes" id="UP001233999">
    <property type="component" value="Unassembled WGS sequence"/>
</dbReference>
<accession>A0AAD8E884</accession>
<proteinExistence type="predicted"/>
<protein>
    <submittedName>
        <fullName evidence="1">Uncharacterized protein</fullName>
    </submittedName>
</protein>
<keyword evidence="2" id="KW-1185">Reference proteome</keyword>